<organism evidence="9 10">
    <name type="scientific">Candidatus Berkelbacteria bacterium Licking1014_7</name>
    <dbReference type="NCBI Taxonomy" id="2017147"/>
    <lineage>
        <taxon>Bacteria</taxon>
        <taxon>Candidatus Berkelbacteria</taxon>
    </lineage>
</organism>
<dbReference type="PANTHER" id="PTHR11994">
    <property type="entry name" value="60S RIBOSOMAL PROTEIN L11-RELATED"/>
    <property type="match status" value="1"/>
</dbReference>
<comment type="subunit">
    <text evidence="5">Part of the 50S ribosomal subunit; part of the 5S rRNA/L5/L18/L25 subcomplex. Contacts the 5S rRNA and the P site tRNA. Forms a bridge to the 30S subunit in the 70S ribosome.</text>
</comment>
<dbReference type="GO" id="GO:0006412">
    <property type="term" value="P:translation"/>
    <property type="evidence" value="ECO:0007669"/>
    <property type="project" value="UniProtKB-UniRule"/>
</dbReference>
<evidence type="ECO:0000256" key="4">
    <source>
        <dbReference type="ARBA" id="ARBA00035245"/>
    </source>
</evidence>
<keyword evidence="5" id="KW-0699">rRNA-binding</keyword>
<evidence type="ECO:0000259" key="7">
    <source>
        <dbReference type="Pfam" id="PF00281"/>
    </source>
</evidence>
<accession>A0A554LKH7</accession>
<sequence>MKSQFKQKLVKKIYPELAKKLGIKKFYELPRIEKIIVNVGMAKIRDVKETVQKIAADIEKITGQKPKFIKSKRSIAEFKLRTGETVAMMTTLRNEKMYEFLYKLINFALPAVRDFKGLNAKFDSHGNFNLGIREYAVFPEIMYENVTHIQSIGINICVKAKKVEYAKKLLEVIGLPVAKQ</sequence>
<feature type="domain" description="Large ribosomal subunit protein uL5 N-terminal" evidence="7">
    <location>
        <begin position="28"/>
        <end position="81"/>
    </location>
</feature>
<dbReference type="NCBIfam" id="NF000585">
    <property type="entry name" value="PRK00010.1"/>
    <property type="match status" value="1"/>
</dbReference>
<gene>
    <name evidence="5" type="primary">rplE</name>
    <name evidence="9" type="ORF">CEN89_60</name>
</gene>
<proteinExistence type="inferred from homology"/>
<dbReference type="EMBL" id="VMGK01000002">
    <property type="protein sequence ID" value="TSC93385.1"/>
    <property type="molecule type" value="Genomic_DNA"/>
</dbReference>
<dbReference type="GO" id="GO:0005840">
    <property type="term" value="C:ribosome"/>
    <property type="evidence" value="ECO:0007669"/>
    <property type="project" value="UniProtKB-KW"/>
</dbReference>
<evidence type="ECO:0000256" key="1">
    <source>
        <dbReference type="ARBA" id="ARBA00008553"/>
    </source>
</evidence>
<dbReference type="InterPro" id="IPR020930">
    <property type="entry name" value="Ribosomal_uL5_bac-type"/>
</dbReference>
<evidence type="ECO:0000313" key="10">
    <source>
        <dbReference type="Proteomes" id="UP000315689"/>
    </source>
</evidence>
<dbReference type="InterPro" id="IPR022803">
    <property type="entry name" value="Ribosomal_uL5_dom_sf"/>
</dbReference>
<evidence type="ECO:0000256" key="6">
    <source>
        <dbReference type="RuleBase" id="RU003930"/>
    </source>
</evidence>
<reference evidence="9 10" key="1">
    <citation type="submission" date="2017-07" db="EMBL/GenBank/DDBJ databases">
        <title>Mechanisms for carbon and nitrogen cycling indicate functional differentiation within the Candidate Phyla Radiation.</title>
        <authorList>
            <person name="Danczak R.E."/>
            <person name="Johnston M.D."/>
            <person name="Kenah C."/>
            <person name="Slattery M."/>
            <person name="Wrighton K.C."/>
            <person name="Wilkins M.J."/>
        </authorList>
    </citation>
    <scope>NUCLEOTIDE SEQUENCE [LARGE SCALE GENOMIC DNA]</scope>
    <source>
        <strain evidence="9">Licking1014_7</strain>
    </source>
</reference>
<dbReference type="GO" id="GO:0019843">
    <property type="term" value="F:rRNA binding"/>
    <property type="evidence" value="ECO:0007669"/>
    <property type="project" value="UniProtKB-UniRule"/>
</dbReference>
<keyword evidence="5" id="KW-0820">tRNA-binding</keyword>
<dbReference type="Pfam" id="PF00673">
    <property type="entry name" value="Ribosomal_L5_C"/>
    <property type="match status" value="1"/>
</dbReference>
<keyword evidence="2 5" id="KW-0689">Ribosomal protein</keyword>
<evidence type="ECO:0000256" key="3">
    <source>
        <dbReference type="ARBA" id="ARBA00023274"/>
    </source>
</evidence>
<evidence type="ECO:0000259" key="8">
    <source>
        <dbReference type="Pfam" id="PF00673"/>
    </source>
</evidence>
<dbReference type="HAMAP" id="MF_01333_B">
    <property type="entry name" value="Ribosomal_uL5_B"/>
    <property type="match status" value="1"/>
</dbReference>
<keyword evidence="5" id="KW-0694">RNA-binding</keyword>
<dbReference type="FunFam" id="3.30.1440.10:FF:000001">
    <property type="entry name" value="50S ribosomal protein L5"/>
    <property type="match status" value="1"/>
</dbReference>
<dbReference type="GO" id="GO:1990904">
    <property type="term" value="C:ribonucleoprotein complex"/>
    <property type="evidence" value="ECO:0007669"/>
    <property type="project" value="UniProtKB-KW"/>
</dbReference>
<dbReference type="GO" id="GO:0003735">
    <property type="term" value="F:structural constituent of ribosome"/>
    <property type="evidence" value="ECO:0007669"/>
    <property type="project" value="InterPro"/>
</dbReference>
<dbReference type="GO" id="GO:0000049">
    <property type="term" value="F:tRNA binding"/>
    <property type="evidence" value="ECO:0007669"/>
    <property type="project" value="UniProtKB-UniRule"/>
</dbReference>
<feature type="domain" description="Large ribosomal subunit protein uL5 C-terminal" evidence="8">
    <location>
        <begin position="86"/>
        <end position="176"/>
    </location>
</feature>
<dbReference type="InterPro" id="IPR031310">
    <property type="entry name" value="Ribosomal_uL5_N"/>
</dbReference>
<dbReference type="InterPro" id="IPR002132">
    <property type="entry name" value="Ribosomal_uL5"/>
</dbReference>
<comment type="function">
    <text evidence="5">This is 1 of the proteins that bind and probably mediate the attachment of the 5S RNA into the large ribosomal subunit, where it forms part of the central protuberance. In the 70S ribosome it contacts protein S13 of the 30S subunit (bridge B1b), connecting the 2 subunits; this bridge is implicated in subunit movement. Contacts the P site tRNA; the 5S rRNA and some of its associated proteins might help stabilize positioning of ribosome-bound tRNAs.</text>
</comment>
<evidence type="ECO:0000256" key="5">
    <source>
        <dbReference type="HAMAP-Rule" id="MF_01333"/>
    </source>
</evidence>
<name>A0A554LKH7_9BACT</name>
<dbReference type="Gene3D" id="3.30.1440.10">
    <property type="match status" value="1"/>
</dbReference>
<evidence type="ECO:0000256" key="2">
    <source>
        <dbReference type="ARBA" id="ARBA00022980"/>
    </source>
</evidence>
<dbReference type="SUPFAM" id="SSF55282">
    <property type="entry name" value="RL5-like"/>
    <property type="match status" value="1"/>
</dbReference>
<dbReference type="Proteomes" id="UP000315689">
    <property type="component" value="Unassembled WGS sequence"/>
</dbReference>
<dbReference type="PIRSF" id="PIRSF002161">
    <property type="entry name" value="Ribosomal_L5"/>
    <property type="match status" value="1"/>
</dbReference>
<dbReference type="AlphaFoldDB" id="A0A554LKH7"/>
<evidence type="ECO:0000313" key="9">
    <source>
        <dbReference type="EMBL" id="TSC93385.1"/>
    </source>
</evidence>
<keyword evidence="3 5" id="KW-0687">Ribonucleoprotein</keyword>
<dbReference type="Pfam" id="PF00281">
    <property type="entry name" value="Ribosomal_L5"/>
    <property type="match status" value="1"/>
</dbReference>
<protein>
    <recommendedName>
        <fullName evidence="4 5">Large ribosomal subunit protein uL5</fullName>
    </recommendedName>
</protein>
<comment type="caution">
    <text evidence="9">The sequence shown here is derived from an EMBL/GenBank/DDBJ whole genome shotgun (WGS) entry which is preliminary data.</text>
</comment>
<dbReference type="InterPro" id="IPR031309">
    <property type="entry name" value="Ribosomal_uL5_C"/>
</dbReference>
<comment type="similarity">
    <text evidence="1 5 6">Belongs to the universal ribosomal protein uL5 family.</text>
</comment>